<evidence type="ECO:0000256" key="1">
    <source>
        <dbReference type="ARBA" id="ARBA00004651"/>
    </source>
</evidence>
<dbReference type="GO" id="GO:0022857">
    <property type="term" value="F:transmembrane transporter activity"/>
    <property type="evidence" value="ECO:0007669"/>
    <property type="project" value="InterPro"/>
</dbReference>
<keyword evidence="5" id="KW-0029">Amino-acid transport</keyword>
<protein>
    <submittedName>
        <fullName evidence="10">Branched-chain amino acid ABC transporter permease</fullName>
    </submittedName>
</protein>
<feature type="transmembrane region" description="Helical" evidence="9">
    <location>
        <begin position="133"/>
        <end position="157"/>
    </location>
</feature>
<comment type="similarity">
    <text evidence="8">Belongs to the binding-protein-dependent transport system permease family. LivHM subfamily.</text>
</comment>
<dbReference type="CDD" id="cd06582">
    <property type="entry name" value="TM_PBP1_LivH_like"/>
    <property type="match status" value="1"/>
</dbReference>
<dbReference type="AlphaFoldDB" id="A0A0A2WU04"/>
<comment type="caution">
    <text evidence="10">The sequence shown here is derived from an EMBL/GenBank/DDBJ whole genome shotgun (WGS) entry which is preliminary data.</text>
</comment>
<dbReference type="RefSeq" id="WP_038063417.1">
    <property type="nucleotide sequence ID" value="NZ_JPSL02000039.1"/>
</dbReference>
<feature type="transmembrane region" description="Helical" evidence="9">
    <location>
        <begin position="34"/>
        <end position="51"/>
    </location>
</feature>
<feature type="transmembrane region" description="Helical" evidence="9">
    <location>
        <begin position="89"/>
        <end position="113"/>
    </location>
</feature>
<evidence type="ECO:0000256" key="5">
    <source>
        <dbReference type="ARBA" id="ARBA00022970"/>
    </source>
</evidence>
<keyword evidence="3" id="KW-1003">Cell membrane</keyword>
<keyword evidence="7 9" id="KW-0472">Membrane</keyword>
<keyword evidence="11" id="KW-1185">Reference proteome</keyword>
<feature type="transmembrane region" description="Helical" evidence="9">
    <location>
        <begin position="265"/>
        <end position="283"/>
    </location>
</feature>
<dbReference type="InterPro" id="IPR052157">
    <property type="entry name" value="BCAA_transport_permease"/>
</dbReference>
<feature type="transmembrane region" description="Helical" evidence="9">
    <location>
        <begin position="6"/>
        <end position="27"/>
    </location>
</feature>
<feature type="transmembrane region" description="Helical" evidence="9">
    <location>
        <begin position="223"/>
        <end position="245"/>
    </location>
</feature>
<keyword evidence="6 9" id="KW-1133">Transmembrane helix</keyword>
<gene>
    <name evidence="10" type="ORF">THFILI_07510</name>
</gene>
<evidence type="ECO:0000256" key="9">
    <source>
        <dbReference type="SAM" id="Phobius"/>
    </source>
</evidence>
<dbReference type="STRING" id="276.THFILI_07510"/>
<evidence type="ECO:0000256" key="2">
    <source>
        <dbReference type="ARBA" id="ARBA00022448"/>
    </source>
</evidence>
<evidence type="ECO:0000313" key="11">
    <source>
        <dbReference type="Proteomes" id="UP000030364"/>
    </source>
</evidence>
<accession>A0A0A2WU04</accession>
<dbReference type="EMBL" id="JPSL02000039">
    <property type="protein sequence ID" value="KGQ22222.1"/>
    <property type="molecule type" value="Genomic_DNA"/>
</dbReference>
<dbReference type="Pfam" id="PF02653">
    <property type="entry name" value="BPD_transp_2"/>
    <property type="match status" value="1"/>
</dbReference>
<reference evidence="10 11" key="1">
    <citation type="journal article" date="2015" name="Genome Announc.">
        <title>Draft Genome Sequence of the Thermophile Thermus filiformis ATCC 43280, Producer of Carotenoid-(Di)glucoside-Branched Fatty Acid (Di)esters and Source of Hyperthermostable Enzymes of Biotechnological Interest.</title>
        <authorList>
            <person name="Mandelli F."/>
            <person name="Oliveira Ramires B."/>
            <person name="Couger M.B."/>
            <person name="Paixao D.A."/>
            <person name="Camilo C.M."/>
            <person name="Polikarpov I."/>
            <person name="Prade R."/>
            <person name="Riano-Pachon D.M."/>
            <person name="Squina F.M."/>
        </authorList>
    </citation>
    <scope>NUCLEOTIDE SEQUENCE [LARGE SCALE GENOMIC DNA]</scope>
    <source>
        <strain evidence="10 11">ATCC 43280</strain>
    </source>
</reference>
<dbReference type="PANTHER" id="PTHR11795:SF451">
    <property type="entry name" value="ABC TRANSPORTER PERMEASE PROTEIN"/>
    <property type="match status" value="1"/>
</dbReference>
<proteinExistence type="inferred from homology"/>
<name>A0A0A2WU04_THEFI</name>
<dbReference type="PANTHER" id="PTHR11795">
    <property type="entry name" value="BRANCHED-CHAIN AMINO ACID TRANSPORT SYSTEM PERMEASE PROTEIN LIVH"/>
    <property type="match status" value="1"/>
</dbReference>
<feature type="transmembrane region" description="Helical" evidence="9">
    <location>
        <begin position="57"/>
        <end position="77"/>
    </location>
</feature>
<keyword evidence="2" id="KW-0813">Transport</keyword>
<dbReference type="GO" id="GO:0006865">
    <property type="term" value="P:amino acid transport"/>
    <property type="evidence" value="ECO:0007669"/>
    <property type="project" value="UniProtKB-KW"/>
</dbReference>
<organism evidence="10 11">
    <name type="scientific">Thermus filiformis</name>
    <dbReference type="NCBI Taxonomy" id="276"/>
    <lineage>
        <taxon>Bacteria</taxon>
        <taxon>Thermotogati</taxon>
        <taxon>Deinococcota</taxon>
        <taxon>Deinococci</taxon>
        <taxon>Thermales</taxon>
        <taxon>Thermaceae</taxon>
        <taxon>Thermus</taxon>
    </lineage>
</organism>
<evidence type="ECO:0000256" key="4">
    <source>
        <dbReference type="ARBA" id="ARBA00022692"/>
    </source>
</evidence>
<evidence type="ECO:0000256" key="6">
    <source>
        <dbReference type="ARBA" id="ARBA00022989"/>
    </source>
</evidence>
<dbReference type="PATRIC" id="fig|276.5.peg.959"/>
<dbReference type="InterPro" id="IPR001851">
    <property type="entry name" value="ABC_transp_permease"/>
</dbReference>
<sequence length="291" mass="30543">MMDLLPYLVGGLGNGALYGLLALGFVLVYRATSVVNFAIGEFLLVGAYLAYTLSLLLPLVLALLLALPLAFLFGLLVERGFVRPLLGRNVVAVVMATIGLAAALDGGVLLVWGADLKYFPTGLPELGFELGGLYVSSRAVWSVLLGLPTALFLLWLLQKSRYGVLVRAISESEVAALALGIPTRRLLALVWGLSGALATLAGVMVGVAGGLGPNLVLMGLKVFPVAILGGLDSVGGAVVAGLFLGVVEALSQRYLEPLLPGFTEAVPFLLVFLVLLVRPYGLFGERQIERV</sequence>
<dbReference type="Proteomes" id="UP000030364">
    <property type="component" value="Unassembled WGS sequence"/>
</dbReference>
<dbReference type="GO" id="GO:0005886">
    <property type="term" value="C:plasma membrane"/>
    <property type="evidence" value="ECO:0007669"/>
    <property type="project" value="UniProtKB-SubCell"/>
</dbReference>
<dbReference type="OrthoDB" id="9807115at2"/>
<evidence type="ECO:0000256" key="8">
    <source>
        <dbReference type="ARBA" id="ARBA00037998"/>
    </source>
</evidence>
<comment type="subcellular location">
    <subcellularLocation>
        <location evidence="1">Cell membrane</location>
        <topology evidence="1">Multi-pass membrane protein</topology>
    </subcellularLocation>
</comment>
<keyword evidence="4 9" id="KW-0812">Transmembrane</keyword>
<evidence type="ECO:0000256" key="3">
    <source>
        <dbReference type="ARBA" id="ARBA00022475"/>
    </source>
</evidence>
<evidence type="ECO:0000256" key="7">
    <source>
        <dbReference type="ARBA" id="ARBA00023136"/>
    </source>
</evidence>
<feature type="transmembrane region" description="Helical" evidence="9">
    <location>
        <begin position="188"/>
        <end position="211"/>
    </location>
</feature>
<evidence type="ECO:0000313" key="10">
    <source>
        <dbReference type="EMBL" id="KGQ22222.1"/>
    </source>
</evidence>